<feature type="compositionally biased region" description="Basic and acidic residues" evidence="1">
    <location>
        <begin position="35"/>
        <end position="46"/>
    </location>
</feature>
<accession>A0A1H3KX98</accession>
<evidence type="ECO:0000313" key="3">
    <source>
        <dbReference type="EMBL" id="SDY56348.1"/>
    </source>
</evidence>
<name>A0A1H3KX98_9BACI</name>
<organism evidence="3 4">
    <name type="scientific">Evansella caseinilytica</name>
    <dbReference type="NCBI Taxonomy" id="1503961"/>
    <lineage>
        <taxon>Bacteria</taxon>
        <taxon>Bacillati</taxon>
        <taxon>Bacillota</taxon>
        <taxon>Bacilli</taxon>
        <taxon>Bacillales</taxon>
        <taxon>Bacillaceae</taxon>
        <taxon>Evansella</taxon>
    </lineage>
</organism>
<proteinExistence type="predicted"/>
<evidence type="ECO:0000256" key="2">
    <source>
        <dbReference type="SAM" id="Phobius"/>
    </source>
</evidence>
<keyword evidence="2" id="KW-0812">Transmembrane</keyword>
<keyword evidence="4" id="KW-1185">Reference proteome</keyword>
<dbReference type="InterPro" id="IPR038503">
    <property type="entry name" value="SpoIIIAH_sf"/>
</dbReference>
<dbReference type="Proteomes" id="UP000198935">
    <property type="component" value="Unassembled WGS sequence"/>
</dbReference>
<dbReference type="EMBL" id="FNPI01000002">
    <property type="protein sequence ID" value="SDY56348.1"/>
    <property type="molecule type" value="Genomic_DNA"/>
</dbReference>
<keyword evidence="2" id="KW-0472">Membrane</keyword>
<dbReference type="AlphaFoldDB" id="A0A1H3KX98"/>
<dbReference type="STRING" id="1503961.SAMN05421736_102277"/>
<feature type="region of interest" description="Disordered" evidence="1">
    <location>
        <begin position="35"/>
        <end position="55"/>
    </location>
</feature>
<dbReference type="OrthoDB" id="2939102at2"/>
<dbReference type="Pfam" id="PF12685">
    <property type="entry name" value="SpoIIIAH"/>
    <property type="match status" value="1"/>
</dbReference>
<evidence type="ECO:0000313" key="4">
    <source>
        <dbReference type="Proteomes" id="UP000198935"/>
    </source>
</evidence>
<keyword evidence="2" id="KW-1133">Transmembrane helix</keyword>
<dbReference type="InterPro" id="IPR024232">
    <property type="entry name" value="SpoIIIAH"/>
</dbReference>
<evidence type="ECO:0000256" key="1">
    <source>
        <dbReference type="SAM" id="MobiDB-lite"/>
    </source>
</evidence>
<sequence length="206" mass="23876">MVLKRQTVWLLTMLSLIIVLSVYYISMDRMDKQAMEEEAEGHHGETADTGEDQENQNLNLFDDDELTYIEIEEIDDIDDFSSLYSGVDSVSEMFDVIRLQRQDSRSKMREDYRAVIESVEATAEIKSEAFDKHENLYTLQQKEESLETLIKSKGYEDALVIAEDDTLKVYVKADELTKEETVEIMMLSYDHLGIEDIRVGFQSDKN</sequence>
<reference evidence="4" key="1">
    <citation type="submission" date="2016-10" db="EMBL/GenBank/DDBJ databases">
        <authorList>
            <person name="Varghese N."/>
            <person name="Submissions S."/>
        </authorList>
    </citation>
    <scope>NUCLEOTIDE SEQUENCE [LARGE SCALE GENOMIC DNA]</scope>
    <source>
        <strain evidence="4">SP</strain>
    </source>
</reference>
<dbReference type="Gene3D" id="1.10.287.4300">
    <property type="entry name" value="Stage III sporulation protein AH-like"/>
    <property type="match status" value="1"/>
</dbReference>
<protein>
    <submittedName>
        <fullName evidence="3">Stage III sporulation protein AH</fullName>
    </submittedName>
</protein>
<gene>
    <name evidence="3" type="ORF">SAMN05421736_102277</name>
</gene>
<feature type="transmembrane region" description="Helical" evidence="2">
    <location>
        <begin position="6"/>
        <end position="25"/>
    </location>
</feature>